<dbReference type="SUPFAM" id="SSF56322">
    <property type="entry name" value="ADC synthase"/>
    <property type="match status" value="1"/>
</dbReference>
<dbReference type="EMBL" id="FXBB01000040">
    <property type="protein sequence ID" value="SMG46584.1"/>
    <property type="molecule type" value="Genomic_DNA"/>
</dbReference>
<dbReference type="STRING" id="561720.SAMN06275492_14017"/>
<dbReference type="OrthoDB" id="9803598at2"/>
<dbReference type="PRINTS" id="PR00095">
    <property type="entry name" value="ANTSNTHASEI"/>
</dbReference>
<dbReference type="InterPro" id="IPR015890">
    <property type="entry name" value="Chorismate_C"/>
</dbReference>
<feature type="region of interest" description="Disordered" evidence="1">
    <location>
        <begin position="302"/>
        <end position="323"/>
    </location>
</feature>
<dbReference type="GO" id="GO:0000162">
    <property type="term" value="P:L-tryptophan biosynthetic process"/>
    <property type="evidence" value="ECO:0007669"/>
    <property type="project" value="TreeGrafter"/>
</dbReference>
<sequence>MSFSIDDLGGSFTALDEFTSMAEVFDLVPLVWRGSSQGLDPADLYHGLSRSVKGSFLLESGGAGRYSFVGVEPERVFSSDGHSLRGELESYLNCLRPKTEGLPPFTGGVAGYFGYPMAEVWEPLFHGTDRKLKDDGSPKAVMMGFLTVIALDHRSGEVFVVENVRIPEGSDRGDHEALYLFASSKVVSLVRQLREIVPAPLPEGPCHVGPVTPEMDREDFLEMVKKGREHVAAGDVCQVVLSQAFSAETDLSSDEIYRALREGNPSPYLFRLELPHLELIGSSPEVHVKLEGGKTLIRPLAGTRKRGATEERDRELEQELRSDEKERAEHVMLVDLARNDLGRTCAFGSVEVTELLGVERYSQVMHLVSQVEGRIRDDRTALDLLETSFPAGTVSGAPKIRAMEIIEDLEPTPRGPYAGAVGYLGFDGNMDTCIAIRTMVRRGTKVTVQAGAGIVYDSLPEMEYLETENKARALFRALERAGEKRSSR</sequence>
<evidence type="ECO:0000259" key="2">
    <source>
        <dbReference type="Pfam" id="PF00425"/>
    </source>
</evidence>
<evidence type="ECO:0000259" key="3">
    <source>
        <dbReference type="Pfam" id="PF04715"/>
    </source>
</evidence>
<dbReference type="RefSeq" id="WP_085545479.1">
    <property type="nucleotide sequence ID" value="NZ_FXBB01000040.1"/>
</dbReference>
<evidence type="ECO:0000313" key="4">
    <source>
        <dbReference type="EMBL" id="SMG46584.1"/>
    </source>
</evidence>
<dbReference type="AlphaFoldDB" id="A0A1X7KZC6"/>
<dbReference type="InterPro" id="IPR019999">
    <property type="entry name" value="Anth_synth_I-like"/>
</dbReference>
<accession>A0A1X7KZC6</accession>
<dbReference type="InterPro" id="IPR006805">
    <property type="entry name" value="Anth_synth_I_N"/>
</dbReference>
<dbReference type="PANTHER" id="PTHR11236:SF9">
    <property type="entry name" value="ANTHRANILATE SYNTHASE COMPONENT 1"/>
    <property type="match status" value="1"/>
</dbReference>
<reference evidence="5" key="1">
    <citation type="submission" date="2017-04" db="EMBL/GenBank/DDBJ databases">
        <authorList>
            <person name="Varghese N."/>
            <person name="Submissions S."/>
        </authorList>
    </citation>
    <scope>NUCLEOTIDE SEQUENCE [LARGE SCALE GENOMIC DNA]</scope>
    <source>
        <strain evidence="5">USBA 82</strain>
    </source>
</reference>
<feature type="domain" description="Chorismate-utilising enzyme C-terminal" evidence="2">
    <location>
        <begin position="217"/>
        <end position="470"/>
    </location>
</feature>
<dbReference type="Pfam" id="PF04715">
    <property type="entry name" value="Anth_synt_I_N"/>
    <property type="match status" value="1"/>
</dbReference>
<protein>
    <submittedName>
        <fullName evidence="4">Anthranilate synthase component 1</fullName>
    </submittedName>
</protein>
<dbReference type="InterPro" id="IPR005801">
    <property type="entry name" value="ADC_synthase"/>
</dbReference>
<organism evidence="4 5">
    <name type="scientific">Dethiosulfovibrio salsuginis</name>
    <dbReference type="NCBI Taxonomy" id="561720"/>
    <lineage>
        <taxon>Bacteria</taxon>
        <taxon>Thermotogati</taxon>
        <taxon>Synergistota</taxon>
        <taxon>Synergistia</taxon>
        <taxon>Synergistales</taxon>
        <taxon>Dethiosulfovibrionaceae</taxon>
        <taxon>Dethiosulfovibrio</taxon>
    </lineage>
</organism>
<dbReference type="Pfam" id="PF00425">
    <property type="entry name" value="Chorismate_bind"/>
    <property type="match status" value="1"/>
</dbReference>
<keyword evidence="5" id="KW-1185">Reference proteome</keyword>
<evidence type="ECO:0000313" key="5">
    <source>
        <dbReference type="Proteomes" id="UP000193355"/>
    </source>
</evidence>
<dbReference type="PANTHER" id="PTHR11236">
    <property type="entry name" value="AMINOBENZOATE/ANTHRANILATE SYNTHASE"/>
    <property type="match status" value="1"/>
</dbReference>
<proteinExistence type="predicted"/>
<dbReference type="Gene3D" id="3.60.120.10">
    <property type="entry name" value="Anthranilate synthase"/>
    <property type="match status" value="1"/>
</dbReference>
<name>A0A1X7KZC6_9BACT</name>
<dbReference type="Proteomes" id="UP000193355">
    <property type="component" value="Unassembled WGS sequence"/>
</dbReference>
<gene>
    <name evidence="4" type="ORF">SAMN06275492_14017</name>
</gene>
<evidence type="ECO:0000256" key="1">
    <source>
        <dbReference type="SAM" id="MobiDB-lite"/>
    </source>
</evidence>
<feature type="domain" description="Anthranilate synthase component I N-terminal" evidence="3">
    <location>
        <begin position="39"/>
        <end position="160"/>
    </location>
</feature>
<feature type="compositionally biased region" description="Basic and acidic residues" evidence="1">
    <location>
        <begin position="307"/>
        <end position="323"/>
    </location>
</feature>